<name>B5RLU4_BORDL</name>
<accession>B5RLU4</accession>
<dbReference type="PROSITE" id="PS51257">
    <property type="entry name" value="PROKAR_LIPOPROTEIN"/>
    <property type="match status" value="1"/>
</dbReference>
<keyword evidence="6" id="KW-0997">Cell inner membrane</keyword>
<protein>
    <submittedName>
        <fullName evidence="12">Basic membrane protein A</fullName>
    </submittedName>
</protein>
<evidence type="ECO:0000256" key="8">
    <source>
        <dbReference type="ARBA" id="ARBA00023136"/>
    </source>
</evidence>
<keyword evidence="5" id="KW-1003">Cell membrane</keyword>
<evidence type="ECO:0000313" key="13">
    <source>
        <dbReference type="Proteomes" id="UP000000611"/>
    </source>
</evidence>
<keyword evidence="7" id="KW-0732">Signal</keyword>
<dbReference type="AlphaFoldDB" id="B5RLU4"/>
<evidence type="ECO:0000313" key="12">
    <source>
        <dbReference type="EMBL" id="ACH93330.1"/>
    </source>
</evidence>
<feature type="domain" description="ABC transporter substrate-binding protein PnrA-like" evidence="11">
    <location>
        <begin position="31"/>
        <end position="329"/>
    </location>
</feature>
<dbReference type="STRING" id="412419.BDU_378"/>
<evidence type="ECO:0000256" key="3">
    <source>
        <dbReference type="ARBA" id="ARBA00011245"/>
    </source>
</evidence>
<evidence type="ECO:0000256" key="10">
    <source>
        <dbReference type="ARBA" id="ARBA00023288"/>
    </source>
</evidence>
<dbReference type="HOGENOM" id="CLU_038813_0_2_12"/>
<organism evidence="12 13">
    <name type="scientific">Borrelia duttonii (strain Ly)</name>
    <dbReference type="NCBI Taxonomy" id="412419"/>
    <lineage>
        <taxon>Bacteria</taxon>
        <taxon>Pseudomonadati</taxon>
        <taxon>Spirochaetota</taxon>
        <taxon>Spirochaetia</taxon>
        <taxon>Spirochaetales</taxon>
        <taxon>Borreliaceae</taxon>
        <taxon>Borrelia</taxon>
    </lineage>
</organism>
<dbReference type="EMBL" id="CP000976">
    <property type="protein sequence ID" value="ACH93330.1"/>
    <property type="molecule type" value="Genomic_DNA"/>
</dbReference>
<dbReference type="Pfam" id="PF02608">
    <property type="entry name" value="Bmp"/>
    <property type="match status" value="1"/>
</dbReference>
<dbReference type="Gene3D" id="3.40.50.2300">
    <property type="match status" value="2"/>
</dbReference>
<keyword evidence="13" id="KW-1185">Reference proteome</keyword>
<gene>
    <name evidence="12" type="primary">bmpA-2</name>
    <name evidence="12" type="ordered locus">BDU_378</name>
</gene>
<evidence type="ECO:0000256" key="2">
    <source>
        <dbReference type="ARBA" id="ARBA00008610"/>
    </source>
</evidence>
<evidence type="ECO:0000256" key="6">
    <source>
        <dbReference type="ARBA" id="ARBA00022519"/>
    </source>
</evidence>
<dbReference type="OrthoDB" id="9769871at2"/>
<comment type="similarity">
    <text evidence="2">Belongs to the BMP lipoprotein family.</text>
</comment>
<dbReference type="InterPro" id="IPR003760">
    <property type="entry name" value="PnrA-like"/>
</dbReference>
<evidence type="ECO:0000256" key="1">
    <source>
        <dbReference type="ARBA" id="ARBA00004519"/>
    </source>
</evidence>
<dbReference type="InterPro" id="IPR028082">
    <property type="entry name" value="Peripla_BP_I"/>
</dbReference>
<dbReference type="RefSeq" id="WP_012538141.1">
    <property type="nucleotide sequence ID" value="NC_011229.1"/>
</dbReference>
<dbReference type="SUPFAM" id="SSF53822">
    <property type="entry name" value="Periplasmic binding protein-like I"/>
    <property type="match status" value="1"/>
</dbReference>
<dbReference type="Proteomes" id="UP000000611">
    <property type="component" value="Chromosome"/>
</dbReference>
<comment type="subunit">
    <text evidence="3">Monomer.</text>
</comment>
<keyword evidence="10" id="KW-0449">Lipoprotein</keyword>
<proteinExistence type="inferred from homology"/>
<evidence type="ECO:0000259" key="11">
    <source>
        <dbReference type="Pfam" id="PF02608"/>
    </source>
</evidence>
<evidence type="ECO:0000256" key="4">
    <source>
        <dbReference type="ARBA" id="ARBA00022448"/>
    </source>
</evidence>
<keyword evidence="9" id="KW-0564">Palmitate</keyword>
<dbReference type="GO" id="GO:0005886">
    <property type="term" value="C:plasma membrane"/>
    <property type="evidence" value="ECO:0007669"/>
    <property type="project" value="UniProtKB-SubCell"/>
</dbReference>
<dbReference type="InterPro" id="IPR050957">
    <property type="entry name" value="BMP_lipoprotein"/>
</dbReference>
<dbReference type="KEGG" id="bdu:BDU_378"/>
<evidence type="ECO:0000256" key="9">
    <source>
        <dbReference type="ARBA" id="ARBA00023139"/>
    </source>
</evidence>
<sequence>MNKFMVLICVILIFLGCSKKTSILGTSGKALISLIVDGTFDDKSFGEDAWRGAKVLEDEFEVEIVGRASTSSAYAGDLESLKDRGSDIIWGVGFRLQESIEHAALLNRDIIYGAVDVIYEDDTSIPDNLLGLSFKVEEASFLAGYLAAKISKTGKIGFLGGMDSMVINAFRYGYEAGAKYANKDVGLTSQYLGSFVDLSLARTIALKMYKDDVDIIFVSAGLAGLGAIEVSKELGDGHYIIGVDQDQSYLAPDNVLTSVIKNVGNSIYEITKDYLNTKSFNGGKLLKLGLKDKAVSIVKNGFKITDELKSEIQIIENKIVNSDIIVPSNFDKYNNFLNIHIY</sequence>
<dbReference type="CDD" id="cd06354">
    <property type="entry name" value="PBP1_PrnA-like"/>
    <property type="match status" value="1"/>
</dbReference>
<reference evidence="12 13" key="1">
    <citation type="journal article" date="2008" name="PLoS Genet.">
        <title>The genome of Borrelia recurrentis, the agent of deadly louse-borne relapsing fever, is a degraded subset of tick-borne Borrelia duttonii.</title>
        <authorList>
            <person name="Lescot M."/>
            <person name="Audic S."/>
            <person name="Robert C."/>
            <person name="Nguyen T.T."/>
            <person name="Blanc G."/>
            <person name="Cutler S.J."/>
            <person name="Wincker P."/>
            <person name="Couloux A."/>
            <person name="Claverie J.-M."/>
            <person name="Raoult D."/>
            <person name="Drancourt M."/>
        </authorList>
    </citation>
    <scope>NUCLEOTIDE SEQUENCE [LARGE SCALE GENOMIC DNA]</scope>
    <source>
        <strain evidence="12 13">Ly</strain>
    </source>
</reference>
<dbReference type="eggNOG" id="COG1744">
    <property type="taxonomic scope" value="Bacteria"/>
</dbReference>
<evidence type="ECO:0000256" key="7">
    <source>
        <dbReference type="ARBA" id="ARBA00022729"/>
    </source>
</evidence>
<evidence type="ECO:0000256" key="5">
    <source>
        <dbReference type="ARBA" id="ARBA00022475"/>
    </source>
</evidence>
<dbReference type="PANTHER" id="PTHR34296:SF2">
    <property type="entry name" value="ABC TRANSPORTER GUANOSINE-BINDING PROTEIN NUPN"/>
    <property type="match status" value="1"/>
</dbReference>
<comment type="subcellular location">
    <subcellularLocation>
        <location evidence="1">Cell inner membrane</location>
        <topology evidence="1">Lipid-anchor</topology>
    </subcellularLocation>
</comment>
<keyword evidence="4" id="KW-0813">Transport</keyword>
<dbReference type="PANTHER" id="PTHR34296">
    <property type="entry name" value="TRANSCRIPTIONAL ACTIVATOR PROTEIN MED"/>
    <property type="match status" value="1"/>
</dbReference>
<keyword evidence="8" id="KW-0472">Membrane</keyword>